<dbReference type="InterPro" id="IPR008278">
    <property type="entry name" value="4-PPantetheinyl_Trfase_dom"/>
</dbReference>
<dbReference type="Proteomes" id="UP000253728">
    <property type="component" value="Unassembled WGS sequence"/>
</dbReference>
<comment type="similarity">
    <text evidence="1">Belongs to the P-Pant transferase superfamily. Gsp/Sfp/HetI/AcpT family.</text>
</comment>
<dbReference type="SUPFAM" id="SSF56214">
    <property type="entry name" value="4'-phosphopantetheinyl transferase"/>
    <property type="match status" value="2"/>
</dbReference>
<protein>
    <submittedName>
        <fullName evidence="4">4'-phosphopantetheinyl transferase sfp</fullName>
        <ecNumber evidence="4">2.7.8.-</ecNumber>
    </submittedName>
</protein>
<dbReference type="InterPro" id="IPR050559">
    <property type="entry name" value="P-Pant_transferase_sf"/>
</dbReference>
<feature type="domain" description="4'-phosphopantetheinyl transferase" evidence="3">
    <location>
        <begin position="119"/>
        <end position="181"/>
    </location>
</feature>
<reference evidence="4 5" key="1">
    <citation type="submission" date="2018-06" db="EMBL/GenBank/DDBJ databases">
        <authorList>
            <consortium name="Pathogen Informatics"/>
            <person name="Doyle S."/>
        </authorList>
    </citation>
    <scope>NUCLEOTIDE SEQUENCE [LARGE SCALE GENOMIC DNA]</scope>
    <source>
        <strain evidence="4 5">NCTC5908</strain>
    </source>
</reference>
<keyword evidence="2 4" id="KW-0808">Transferase</keyword>
<dbReference type="EMBL" id="UFSP01000003">
    <property type="protein sequence ID" value="SSZ29928.1"/>
    <property type="molecule type" value="Genomic_DNA"/>
</dbReference>
<dbReference type="GO" id="GO:0005829">
    <property type="term" value="C:cytosol"/>
    <property type="evidence" value="ECO:0007669"/>
    <property type="project" value="TreeGrafter"/>
</dbReference>
<evidence type="ECO:0000313" key="5">
    <source>
        <dbReference type="Proteomes" id="UP000253728"/>
    </source>
</evidence>
<evidence type="ECO:0000256" key="2">
    <source>
        <dbReference type="ARBA" id="ARBA00022679"/>
    </source>
</evidence>
<gene>
    <name evidence="4" type="primary">sfp</name>
    <name evidence="4" type="ORF">NCTC5908_01740</name>
</gene>
<dbReference type="EC" id="2.7.8.-" evidence="4"/>
<evidence type="ECO:0000256" key="1">
    <source>
        <dbReference type="ARBA" id="ARBA00010990"/>
    </source>
</evidence>
<dbReference type="Pfam" id="PF01648">
    <property type="entry name" value="ACPS"/>
    <property type="match status" value="1"/>
</dbReference>
<dbReference type="Gene3D" id="3.90.470.20">
    <property type="entry name" value="4'-phosphopantetheinyl transferase domain"/>
    <property type="match status" value="1"/>
</dbReference>
<dbReference type="GO" id="GO:0019878">
    <property type="term" value="P:lysine biosynthetic process via aminoadipic acid"/>
    <property type="evidence" value="ECO:0007669"/>
    <property type="project" value="TreeGrafter"/>
</dbReference>
<dbReference type="PANTHER" id="PTHR12215">
    <property type="entry name" value="PHOSPHOPANTETHEINE TRANSFERASE"/>
    <property type="match status" value="1"/>
</dbReference>
<dbReference type="GO" id="GO:0000287">
    <property type="term" value="F:magnesium ion binding"/>
    <property type="evidence" value="ECO:0007669"/>
    <property type="project" value="InterPro"/>
</dbReference>
<dbReference type="PANTHER" id="PTHR12215:SF10">
    <property type="entry name" value="L-AMINOADIPATE-SEMIALDEHYDE DEHYDROGENASE-PHOSPHOPANTETHEINYL TRANSFERASE"/>
    <property type="match status" value="1"/>
</dbReference>
<dbReference type="STRING" id="732.ADJ80_05215"/>
<dbReference type="InterPro" id="IPR037143">
    <property type="entry name" value="4-PPantetheinyl_Trfase_dom_sf"/>
</dbReference>
<sequence length="249" mass="29160">MDFDRTFLITMTTLIAWGNINTYFPFHEIPTELVPANLIATNNDNPRVQQRWQCRRLAHFLLWQLLKTSQKPTALLGRISRTESGRPQFPLLDIDFNISHSGDWVAVILHINENGEKSAVGIDIEFPYKTRPYSALLAHFAHQEEICWFQQQLDAQSEFYRIWCLREAILKSQGIGIVKLSEVIHHPETLQLHSAYCPRGQLIFSDNLPFYLAFFVNQNTLTNIQYFTWHNDRLKPQTLLHKIHYDVNI</sequence>
<name>A0A336NA66_AGGAP</name>
<dbReference type="GO" id="GO:0008897">
    <property type="term" value="F:holo-[acyl-carrier-protein] synthase activity"/>
    <property type="evidence" value="ECO:0007669"/>
    <property type="project" value="InterPro"/>
</dbReference>
<organism evidence="4 5">
    <name type="scientific">Aggregatibacter aphrophilus</name>
    <name type="common">Haemophilus aphrophilus</name>
    <dbReference type="NCBI Taxonomy" id="732"/>
    <lineage>
        <taxon>Bacteria</taxon>
        <taxon>Pseudomonadati</taxon>
        <taxon>Pseudomonadota</taxon>
        <taxon>Gammaproteobacteria</taxon>
        <taxon>Pasteurellales</taxon>
        <taxon>Pasteurellaceae</taxon>
        <taxon>Aggregatibacter</taxon>
    </lineage>
</organism>
<proteinExistence type="inferred from homology"/>
<dbReference type="AlphaFoldDB" id="A0A336NA66"/>
<accession>A0A336NA66</accession>
<evidence type="ECO:0000313" key="4">
    <source>
        <dbReference type="EMBL" id="SSZ29928.1"/>
    </source>
</evidence>
<evidence type="ECO:0000259" key="3">
    <source>
        <dbReference type="Pfam" id="PF01648"/>
    </source>
</evidence>